<gene>
    <name evidence="1" type="ORF">J3U87_02985</name>
</gene>
<dbReference type="RefSeq" id="WP_237381538.1">
    <property type="nucleotide sequence ID" value="NZ_CP071793.1"/>
</dbReference>
<evidence type="ECO:0000313" key="1">
    <source>
        <dbReference type="EMBL" id="QTD51411.1"/>
    </source>
</evidence>
<accession>A0A8A4TR13</accession>
<protein>
    <submittedName>
        <fullName evidence="1">Uncharacterized protein</fullName>
    </submittedName>
</protein>
<evidence type="ECO:0000313" key="2">
    <source>
        <dbReference type="Proteomes" id="UP000663929"/>
    </source>
</evidence>
<dbReference type="KEGG" id="scor:J3U87_02985"/>
<sequence>MWKASRSRHGLKAVPRGSGFSAWCHKVPLMLLVALGWGISFAGEPLVLEDARFKGNFGCRFTVGDSVNRFVGDNSRQDLSSLSVRFYVQLADLNLGNGSTIVIFSGVDTAGEAQFMAQVRGSAEGLELVLRARLDDDNFAESTGAPLIDTGWQALNLEWTAADGTGSFRAMLNGTEVQALADLTNSATLIDIYRMGKMSEAGAGNGGFVEMDDFSSRTVSTIGLLCLTPTELNGFYADWPDRNILRHINLLGFQCPEEE</sequence>
<dbReference type="Proteomes" id="UP000663929">
    <property type="component" value="Chromosome"/>
</dbReference>
<dbReference type="AlphaFoldDB" id="A0A8A4TR13"/>
<keyword evidence="2" id="KW-1185">Reference proteome</keyword>
<organism evidence="1 2">
    <name type="scientific">Sulfidibacter corallicola</name>
    <dbReference type="NCBI Taxonomy" id="2818388"/>
    <lineage>
        <taxon>Bacteria</taxon>
        <taxon>Pseudomonadati</taxon>
        <taxon>Acidobacteriota</taxon>
        <taxon>Holophagae</taxon>
        <taxon>Acanthopleuribacterales</taxon>
        <taxon>Acanthopleuribacteraceae</taxon>
        <taxon>Sulfidibacter</taxon>
    </lineage>
</organism>
<reference evidence="1" key="1">
    <citation type="submission" date="2021-03" db="EMBL/GenBank/DDBJ databases">
        <title>Acanthopleuribacteraceae sp. M133.</title>
        <authorList>
            <person name="Wang G."/>
        </authorList>
    </citation>
    <scope>NUCLEOTIDE SEQUENCE</scope>
    <source>
        <strain evidence="1">M133</strain>
    </source>
</reference>
<dbReference type="EMBL" id="CP071793">
    <property type="protein sequence ID" value="QTD51411.1"/>
    <property type="molecule type" value="Genomic_DNA"/>
</dbReference>
<proteinExistence type="predicted"/>
<name>A0A8A4TR13_SULCO</name>